<dbReference type="Gene3D" id="3.40.50.2300">
    <property type="match status" value="1"/>
</dbReference>
<dbReference type="InterPro" id="IPR001789">
    <property type="entry name" value="Sig_transdc_resp-reg_receiver"/>
</dbReference>
<evidence type="ECO:0000256" key="2">
    <source>
        <dbReference type="ARBA" id="ARBA00019059"/>
    </source>
</evidence>
<evidence type="ECO:0000256" key="4">
    <source>
        <dbReference type="ARBA" id="ARBA00022491"/>
    </source>
</evidence>
<dbReference type="PROSITE" id="PS00676">
    <property type="entry name" value="SIGMA54_INTERACT_2"/>
    <property type="match status" value="1"/>
</dbReference>
<dbReference type="AlphaFoldDB" id="B3EA51"/>
<evidence type="ECO:0000259" key="18">
    <source>
        <dbReference type="PROSITE" id="PS50110"/>
    </source>
</evidence>
<evidence type="ECO:0000313" key="20">
    <source>
        <dbReference type="Proteomes" id="UP000002420"/>
    </source>
</evidence>
<dbReference type="STRING" id="398767.Glov_0143"/>
<evidence type="ECO:0000256" key="5">
    <source>
        <dbReference type="ARBA" id="ARBA00022553"/>
    </source>
</evidence>
<keyword evidence="4" id="KW-0678">Repressor</keyword>
<dbReference type="SUPFAM" id="SSF52540">
    <property type="entry name" value="P-loop containing nucleoside triphosphate hydrolases"/>
    <property type="match status" value="1"/>
</dbReference>
<keyword evidence="5 16" id="KW-0597">Phosphoprotein</keyword>
<feature type="domain" description="Response regulatory" evidence="18">
    <location>
        <begin position="3"/>
        <end position="120"/>
    </location>
</feature>
<dbReference type="PROSITE" id="PS00688">
    <property type="entry name" value="SIGMA54_INTERACT_3"/>
    <property type="match status" value="1"/>
</dbReference>
<dbReference type="GO" id="GO:0005737">
    <property type="term" value="C:cytoplasm"/>
    <property type="evidence" value="ECO:0007669"/>
    <property type="project" value="UniProtKB-SubCell"/>
</dbReference>
<evidence type="ECO:0000256" key="11">
    <source>
        <dbReference type="ARBA" id="ARBA00023159"/>
    </source>
</evidence>
<dbReference type="FunFam" id="1.10.8.60:FF:000014">
    <property type="entry name" value="DNA-binding transcriptional regulator NtrC"/>
    <property type="match status" value="1"/>
</dbReference>
<dbReference type="GO" id="GO:0006355">
    <property type="term" value="P:regulation of DNA-templated transcription"/>
    <property type="evidence" value="ECO:0007669"/>
    <property type="project" value="InterPro"/>
</dbReference>
<keyword evidence="11" id="KW-0010">Activator</keyword>
<evidence type="ECO:0000256" key="16">
    <source>
        <dbReference type="PROSITE-ProRule" id="PRU00169"/>
    </source>
</evidence>
<dbReference type="Gene3D" id="3.40.50.300">
    <property type="entry name" value="P-loop containing nucleotide triphosphate hydrolases"/>
    <property type="match status" value="1"/>
</dbReference>
<keyword evidence="7" id="KW-0067">ATP-binding</keyword>
<dbReference type="Proteomes" id="UP000002420">
    <property type="component" value="Chromosome"/>
</dbReference>
<name>B3EA51_TRIL1</name>
<dbReference type="InterPro" id="IPR058031">
    <property type="entry name" value="AAA_lid_NorR"/>
</dbReference>
<keyword evidence="13" id="KW-0535">Nitrogen fixation</keyword>
<dbReference type="InterPro" id="IPR025662">
    <property type="entry name" value="Sigma_54_int_dom_ATP-bd_1"/>
</dbReference>
<keyword evidence="9" id="KW-0805">Transcription regulation</keyword>
<dbReference type="EMBL" id="CP001089">
    <property type="protein sequence ID" value="ACD93879.1"/>
    <property type="molecule type" value="Genomic_DNA"/>
</dbReference>
<evidence type="ECO:0000256" key="6">
    <source>
        <dbReference type="ARBA" id="ARBA00022741"/>
    </source>
</evidence>
<dbReference type="GO" id="GO:0043565">
    <property type="term" value="F:sequence-specific DNA binding"/>
    <property type="evidence" value="ECO:0007669"/>
    <property type="project" value="InterPro"/>
</dbReference>
<evidence type="ECO:0000313" key="19">
    <source>
        <dbReference type="EMBL" id="ACD93879.1"/>
    </source>
</evidence>
<dbReference type="CDD" id="cd00009">
    <property type="entry name" value="AAA"/>
    <property type="match status" value="1"/>
</dbReference>
<dbReference type="InterPro" id="IPR002078">
    <property type="entry name" value="Sigma_54_int"/>
</dbReference>
<organism evidence="19 20">
    <name type="scientific">Trichlorobacter lovleyi (strain ATCC BAA-1151 / DSM 17278 / SZ)</name>
    <name type="common">Geobacter lovleyi</name>
    <dbReference type="NCBI Taxonomy" id="398767"/>
    <lineage>
        <taxon>Bacteria</taxon>
        <taxon>Pseudomonadati</taxon>
        <taxon>Thermodesulfobacteriota</taxon>
        <taxon>Desulfuromonadia</taxon>
        <taxon>Geobacterales</taxon>
        <taxon>Geobacteraceae</taxon>
        <taxon>Trichlorobacter</taxon>
    </lineage>
</organism>
<dbReference type="InterPro" id="IPR009057">
    <property type="entry name" value="Homeodomain-like_sf"/>
</dbReference>
<evidence type="ECO:0000256" key="12">
    <source>
        <dbReference type="ARBA" id="ARBA00023163"/>
    </source>
</evidence>
<dbReference type="InterPro" id="IPR025943">
    <property type="entry name" value="Sigma_54_int_dom_ATP-bd_2"/>
</dbReference>
<evidence type="ECO:0000256" key="9">
    <source>
        <dbReference type="ARBA" id="ARBA00023015"/>
    </source>
</evidence>
<evidence type="ECO:0000256" key="15">
    <source>
        <dbReference type="ARBA" id="ARBA00031910"/>
    </source>
</evidence>
<dbReference type="InterPro" id="IPR011006">
    <property type="entry name" value="CheY-like_superfamily"/>
</dbReference>
<dbReference type="PROSITE" id="PS50110">
    <property type="entry name" value="RESPONSE_REGULATORY"/>
    <property type="match status" value="1"/>
</dbReference>
<dbReference type="PROSITE" id="PS00675">
    <property type="entry name" value="SIGMA54_INTERACT_1"/>
    <property type="match status" value="1"/>
</dbReference>
<dbReference type="PANTHER" id="PTHR32071">
    <property type="entry name" value="TRANSCRIPTIONAL REGULATORY PROTEIN"/>
    <property type="match status" value="1"/>
</dbReference>
<keyword evidence="10" id="KW-0238">DNA-binding</keyword>
<keyword evidence="12" id="KW-0804">Transcription</keyword>
<dbReference type="Pfam" id="PF00158">
    <property type="entry name" value="Sigma54_activat"/>
    <property type="match status" value="1"/>
</dbReference>
<dbReference type="eggNOG" id="COG2204">
    <property type="taxonomic scope" value="Bacteria"/>
</dbReference>
<comment type="subcellular location">
    <subcellularLocation>
        <location evidence="1">Cytoplasm</location>
    </subcellularLocation>
</comment>
<dbReference type="PANTHER" id="PTHR32071:SF95">
    <property type="entry name" value="DNA-BINDING TRANSCRIPTIONAL REGULATOR NTRC"/>
    <property type="match status" value="1"/>
</dbReference>
<accession>B3EA51</accession>
<evidence type="ECO:0000256" key="13">
    <source>
        <dbReference type="ARBA" id="ARBA00023231"/>
    </source>
</evidence>
<dbReference type="RefSeq" id="WP_012468238.1">
    <property type="nucleotide sequence ID" value="NC_010814.1"/>
</dbReference>
<dbReference type="InterPro" id="IPR003593">
    <property type="entry name" value="AAA+_ATPase"/>
</dbReference>
<dbReference type="Gene3D" id="1.10.8.60">
    <property type="match status" value="1"/>
</dbReference>
<dbReference type="SMART" id="SM00382">
    <property type="entry name" value="AAA"/>
    <property type="match status" value="1"/>
</dbReference>
<dbReference type="SUPFAM" id="SSF46689">
    <property type="entry name" value="Homeodomain-like"/>
    <property type="match status" value="1"/>
</dbReference>
<evidence type="ECO:0000256" key="10">
    <source>
        <dbReference type="ARBA" id="ARBA00023125"/>
    </source>
</evidence>
<dbReference type="SUPFAM" id="SSF52172">
    <property type="entry name" value="CheY-like"/>
    <property type="match status" value="1"/>
</dbReference>
<keyword evidence="6" id="KW-0547">Nucleotide-binding</keyword>
<dbReference type="InterPro" id="IPR027417">
    <property type="entry name" value="P-loop_NTPase"/>
</dbReference>
<dbReference type="HOGENOM" id="CLU_000445_0_6_7"/>
<dbReference type="FunFam" id="3.40.50.2300:FF:000018">
    <property type="entry name" value="DNA-binding transcriptional regulator NtrC"/>
    <property type="match status" value="1"/>
</dbReference>
<keyword evidence="3" id="KW-0963">Cytoplasm</keyword>
<protein>
    <recommendedName>
        <fullName evidence="2">DNA-binding transcriptional regulator NtrC</fullName>
    </recommendedName>
    <alternativeName>
        <fullName evidence="14">Nitrogen regulation protein NR(I)</fullName>
    </alternativeName>
    <alternativeName>
        <fullName evidence="15">Nitrogen regulator I</fullName>
    </alternativeName>
</protein>
<dbReference type="KEGG" id="glo:Glov_0143"/>
<keyword evidence="20" id="KW-1185">Reference proteome</keyword>
<keyword evidence="8" id="KW-0902">Two-component regulatory system</keyword>
<feature type="modified residue" description="4-aspartylphosphate" evidence="16">
    <location>
        <position position="55"/>
    </location>
</feature>
<evidence type="ECO:0000259" key="17">
    <source>
        <dbReference type="PROSITE" id="PS50045"/>
    </source>
</evidence>
<dbReference type="GO" id="GO:0005524">
    <property type="term" value="F:ATP binding"/>
    <property type="evidence" value="ECO:0007669"/>
    <property type="project" value="UniProtKB-KW"/>
</dbReference>
<dbReference type="Pfam" id="PF25601">
    <property type="entry name" value="AAA_lid_14"/>
    <property type="match status" value="1"/>
</dbReference>
<dbReference type="InterPro" id="IPR025944">
    <property type="entry name" value="Sigma_54_int_dom_CS"/>
</dbReference>
<proteinExistence type="predicted"/>
<dbReference type="PRINTS" id="PR01590">
    <property type="entry name" value="HTHFIS"/>
</dbReference>
<dbReference type="SMART" id="SM00448">
    <property type="entry name" value="REC"/>
    <property type="match status" value="1"/>
</dbReference>
<evidence type="ECO:0000256" key="7">
    <source>
        <dbReference type="ARBA" id="ARBA00022840"/>
    </source>
</evidence>
<evidence type="ECO:0000256" key="3">
    <source>
        <dbReference type="ARBA" id="ARBA00022490"/>
    </source>
</evidence>
<dbReference type="Gene3D" id="1.10.10.60">
    <property type="entry name" value="Homeodomain-like"/>
    <property type="match status" value="1"/>
</dbReference>
<dbReference type="FunFam" id="3.40.50.300:FF:000006">
    <property type="entry name" value="DNA-binding transcriptional regulator NtrC"/>
    <property type="match status" value="1"/>
</dbReference>
<evidence type="ECO:0000256" key="1">
    <source>
        <dbReference type="ARBA" id="ARBA00004496"/>
    </source>
</evidence>
<evidence type="ECO:0000256" key="14">
    <source>
        <dbReference type="ARBA" id="ARBA00029881"/>
    </source>
</evidence>
<dbReference type="OrthoDB" id="9814761at2"/>
<sequence length="449" mass="50405">MPRILICDDEEGILRYLSKLLKTQGYAVETFSSGTALLARLAVTSMEPVDLLLQDVRLPDINGIDILKQVHQLRPEMPVVVMTAHGTVDDAVHAIRLGAYDYVLKPFPKEKIMGVLAKALEHHRLADENRRLREELQRGGDDSSIVFSSPRFREVYDLTLQVASSEANILILGESGTGKELIARTVHANSGRREHGFVSLNCAALSDSLLESQLFGHLRGAFTGAIMNQKGLLEEADGGTLFLDEIGDVSPTIQAKLLRVIQEKEFIPIGSTKPRTVDVRFVAATNRDLQLEVAEGRFREDLYYRLNVISLTLPPLRERPEDIEPLARHFVRRFAARMKKELHGIDPDALLCMSRYHWPGNVRELENVIERAVILAQGTQLTSDLLPVCSRTAPLRNDEVTPLVSLDTLERQHILGVYRQTGFHKSKTAEILGISRKTLDRKLQEYKAE</sequence>
<dbReference type="Pfam" id="PF02954">
    <property type="entry name" value="HTH_8"/>
    <property type="match status" value="1"/>
</dbReference>
<dbReference type="PROSITE" id="PS50045">
    <property type="entry name" value="SIGMA54_INTERACT_4"/>
    <property type="match status" value="1"/>
</dbReference>
<dbReference type="InterPro" id="IPR002197">
    <property type="entry name" value="HTH_Fis"/>
</dbReference>
<dbReference type="Pfam" id="PF00072">
    <property type="entry name" value="Response_reg"/>
    <property type="match status" value="1"/>
</dbReference>
<reference evidence="19 20" key="1">
    <citation type="submission" date="2008-05" db="EMBL/GenBank/DDBJ databases">
        <title>Complete sequence of chromosome of Geobacter lovleyi SZ.</title>
        <authorList>
            <consortium name="US DOE Joint Genome Institute"/>
            <person name="Lucas S."/>
            <person name="Copeland A."/>
            <person name="Lapidus A."/>
            <person name="Glavina del Rio T."/>
            <person name="Dalin E."/>
            <person name="Tice H."/>
            <person name="Bruce D."/>
            <person name="Goodwin L."/>
            <person name="Pitluck S."/>
            <person name="Chertkov O."/>
            <person name="Meincke L."/>
            <person name="Brettin T."/>
            <person name="Detter J.C."/>
            <person name="Han C."/>
            <person name="Tapia R."/>
            <person name="Kuske C.R."/>
            <person name="Schmutz J."/>
            <person name="Larimer F."/>
            <person name="Land M."/>
            <person name="Hauser L."/>
            <person name="Kyrpides N."/>
            <person name="Mikhailova N."/>
            <person name="Sung Y."/>
            <person name="Fletcher K.E."/>
            <person name="Ritalahti K.M."/>
            <person name="Loeffler F.E."/>
            <person name="Richardson P."/>
        </authorList>
    </citation>
    <scope>NUCLEOTIDE SEQUENCE [LARGE SCALE GENOMIC DNA]</scope>
    <source>
        <strain evidence="20">ATCC BAA-1151 / DSM 17278 / SZ</strain>
    </source>
</reference>
<feature type="domain" description="Sigma-54 factor interaction" evidence="17">
    <location>
        <begin position="145"/>
        <end position="374"/>
    </location>
</feature>
<dbReference type="GO" id="GO:0000160">
    <property type="term" value="P:phosphorelay signal transduction system"/>
    <property type="evidence" value="ECO:0007669"/>
    <property type="project" value="UniProtKB-KW"/>
</dbReference>
<evidence type="ECO:0000256" key="8">
    <source>
        <dbReference type="ARBA" id="ARBA00023012"/>
    </source>
</evidence>
<gene>
    <name evidence="19" type="ordered locus">Glov_0143</name>
</gene>